<dbReference type="PRINTS" id="PR00039">
    <property type="entry name" value="HTHLYSR"/>
</dbReference>
<dbReference type="InterPro" id="IPR036388">
    <property type="entry name" value="WH-like_DNA-bd_sf"/>
</dbReference>
<dbReference type="PANTHER" id="PTHR30427">
    <property type="entry name" value="TRANSCRIPTIONAL ACTIVATOR PROTEIN LYSR"/>
    <property type="match status" value="1"/>
</dbReference>
<evidence type="ECO:0000259" key="5">
    <source>
        <dbReference type="PROSITE" id="PS50931"/>
    </source>
</evidence>
<keyword evidence="2" id="KW-0805">Transcription regulation</keyword>
<dbReference type="PANTHER" id="PTHR30427:SF1">
    <property type="entry name" value="TRANSCRIPTIONAL ACTIVATOR PROTEIN LYSR"/>
    <property type="match status" value="1"/>
</dbReference>
<dbReference type="Proteomes" id="UP000786693">
    <property type="component" value="Unassembled WGS sequence"/>
</dbReference>
<accession>A0ABQ4NLG3</accession>
<dbReference type="RefSeq" id="WP_220748685.1">
    <property type="nucleotide sequence ID" value="NZ_BPFH01000003.1"/>
</dbReference>
<reference evidence="6 7" key="1">
    <citation type="submission" date="2021-05" db="EMBL/GenBank/DDBJ databases">
        <title>Bacteria Genome sequencing.</title>
        <authorList>
            <person name="Takabe Y."/>
            <person name="Nakajima Y."/>
            <person name="Suzuki S."/>
            <person name="Shiozaki T."/>
        </authorList>
    </citation>
    <scope>NUCLEOTIDE SEQUENCE [LARGE SCALE GENOMIC DNA]</scope>
    <source>
        <strain evidence="6 7">AI_62</strain>
    </source>
</reference>
<dbReference type="Pfam" id="PF03466">
    <property type="entry name" value="LysR_substrate"/>
    <property type="match status" value="1"/>
</dbReference>
<dbReference type="Gene3D" id="3.40.190.10">
    <property type="entry name" value="Periplasmic binding protein-like II"/>
    <property type="match status" value="2"/>
</dbReference>
<evidence type="ECO:0000313" key="7">
    <source>
        <dbReference type="Proteomes" id="UP000786693"/>
    </source>
</evidence>
<dbReference type="InterPro" id="IPR000847">
    <property type="entry name" value="LysR_HTH_N"/>
</dbReference>
<keyword evidence="7" id="KW-1185">Reference proteome</keyword>
<dbReference type="SUPFAM" id="SSF46785">
    <property type="entry name" value="Winged helix' DNA-binding domain"/>
    <property type="match status" value="1"/>
</dbReference>
<dbReference type="PROSITE" id="PS50931">
    <property type="entry name" value="HTH_LYSR"/>
    <property type="match status" value="1"/>
</dbReference>
<feature type="domain" description="HTH lysR-type" evidence="5">
    <location>
        <begin position="1"/>
        <end position="58"/>
    </location>
</feature>
<dbReference type="EMBL" id="BPFH01000003">
    <property type="protein sequence ID" value="GIT95176.1"/>
    <property type="molecule type" value="Genomic_DNA"/>
</dbReference>
<name>A0ABQ4NLG3_9RHOB</name>
<dbReference type="Pfam" id="PF00126">
    <property type="entry name" value="HTH_1"/>
    <property type="match status" value="1"/>
</dbReference>
<evidence type="ECO:0000313" key="6">
    <source>
        <dbReference type="EMBL" id="GIT95176.1"/>
    </source>
</evidence>
<dbReference type="InterPro" id="IPR005119">
    <property type="entry name" value="LysR_subst-bd"/>
</dbReference>
<keyword evidence="4" id="KW-0804">Transcription</keyword>
<proteinExistence type="inferred from homology"/>
<comment type="caution">
    <text evidence="6">The sequence shown here is derived from an EMBL/GenBank/DDBJ whole genome shotgun (WGS) entry which is preliminary data.</text>
</comment>
<keyword evidence="3" id="KW-0238">DNA-binding</keyword>
<evidence type="ECO:0000256" key="4">
    <source>
        <dbReference type="ARBA" id="ARBA00023163"/>
    </source>
</evidence>
<dbReference type="Gene3D" id="1.10.10.10">
    <property type="entry name" value="Winged helix-like DNA-binding domain superfamily/Winged helix DNA-binding domain"/>
    <property type="match status" value="1"/>
</dbReference>
<evidence type="ECO:0000256" key="2">
    <source>
        <dbReference type="ARBA" id="ARBA00023015"/>
    </source>
</evidence>
<dbReference type="InterPro" id="IPR036390">
    <property type="entry name" value="WH_DNA-bd_sf"/>
</dbReference>
<organism evidence="6 7">
    <name type="scientific">Jannaschia pagri</name>
    <dbReference type="NCBI Taxonomy" id="2829797"/>
    <lineage>
        <taxon>Bacteria</taxon>
        <taxon>Pseudomonadati</taxon>
        <taxon>Pseudomonadota</taxon>
        <taxon>Alphaproteobacteria</taxon>
        <taxon>Rhodobacterales</taxon>
        <taxon>Roseobacteraceae</taxon>
        <taxon>Jannaschia</taxon>
    </lineage>
</organism>
<sequence>MNYAQMSAFEAVMTSATLTDAAVKLGRTQPAVTAAIKSLEAQLGMPLFERQGRKLVPVPEAQYLLAEVSEILSRMAGVRSTIHALADGKGGRLNVAAMPGPISLLFPRFLADQIGTASGIKVALFARSSSQIAELARAQTIDFGFTDLPQRTTGDRLYHSQHISGDCFVALPRSHPLADRSSIDLSALDGHPMGSLQANHVHLHDVREAFDRAEAAFDCRVESQTFLPLLQFVMAEQCCAIIDPLTVAHINQTTETSERLVVRPLSRAIRYRYAIIWPKHRPASIIATHMRTAWMQEICSLLTEVDAAPRVDGLV</sequence>
<dbReference type="SUPFAM" id="SSF53850">
    <property type="entry name" value="Periplasmic binding protein-like II"/>
    <property type="match status" value="1"/>
</dbReference>
<comment type="similarity">
    <text evidence="1">Belongs to the LysR transcriptional regulatory family.</text>
</comment>
<evidence type="ECO:0000256" key="1">
    <source>
        <dbReference type="ARBA" id="ARBA00009437"/>
    </source>
</evidence>
<gene>
    <name evidence="6" type="ORF">JANAI62_17990</name>
</gene>
<protein>
    <submittedName>
        <fullName evidence="6">Transcriptional regulator</fullName>
    </submittedName>
</protein>
<evidence type="ECO:0000256" key="3">
    <source>
        <dbReference type="ARBA" id="ARBA00023125"/>
    </source>
</evidence>